<dbReference type="SUPFAM" id="SSF69360">
    <property type="entry name" value="Cell wall binding repeat"/>
    <property type="match status" value="1"/>
</dbReference>
<sequence>MDFVVDRPVKYIYRLLPVINGETMAEVVANTGVSKDAGYLYYLGKDGNVWRTKMARGGKKTGGGPEMVATAGVTRADGFLYYIDKGGNVARSPMARGRR</sequence>
<dbReference type="AlphaFoldDB" id="A0A381ZAD2"/>
<evidence type="ECO:0000313" key="1">
    <source>
        <dbReference type="EMBL" id="SVA85901.1"/>
    </source>
</evidence>
<reference evidence="1" key="1">
    <citation type="submission" date="2018-05" db="EMBL/GenBank/DDBJ databases">
        <authorList>
            <person name="Lanie J.A."/>
            <person name="Ng W.-L."/>
            <person name="Kazmierczak K.M."/>
            <person name="Andrzejewski T.M."/>
            <person name="Davidsen T.M."/>
            <person name="Wayne K.J."/>
            <person name="Tettelin H."/>
            <person name="Glass J.I."/>
            <person name="Rusch D."/>
            <person name="Podicherti R."/>
            <person name="Tsui H.-C.T."/>
            <person name="Winkler M.E."/>
        </authorList>
    </citation>
    <scope>NUCLEOTIDE SEQUENCE</scope>
</reference>
<accession>A0A381ZAD2</accession>
<organism evidence="1">
    <name type="scientific">marine metagenome</name>
    <dbReference type="NCBI Taxonomy" id="408172"/>
    <lineage>
        <taxon>unclassified sequences</taxon>
        <taxon>metagenomes</taxon>
        <taxon>ecological metagenomes</taxon>
    </lineage>
</organism>
<name>A0A381ZAD2_9ZZZZ</name>
<dbReference type="EMBL" id="UINC01020462">
    <property type="protein sequence ID" value="SVA85901.1"/>
    <property type="molecule type" value="Genomic_DNA"/>
</dbReference>
<proteinExistence type="predicted"/>
<gene>
    <name evidence="1" type="ORF">METZ01_LOCUS138755</name>
</gene>
<protein>
    <submittedName>
        <fullName evidence="1">Uncharacterized protein</fullName>
    </submittedName>
</protein>